<comment type="caution">
    <text evidence="2">The sequence shown here is derived from an EMBL/GenBank/DDBJ whole genome shotgun (WGS) entry which is preliminary data.</text>
</comment>
<feature type="region of interest" description="Disordered" evidence="1">
    <location>
        <begin position="520"/>
        <end position="589"/>
    </location>
</feature>
<proteinExistence type="predicted"/>
<feature type="compositionally biased region" description="Low complexity" evidence="1">
    <location>
        <begin position="315"/>
        <end position="325"/>
    </location>
</feature>
<evidence type="ECO:0000313" key="2">
    <source>
        <dbReference type="EMBL" id="KAF7343677.1"/>
    </source>
</evidence>
<feature type="compositionally biased region" description="Low complexity" evidence="1">
    <location>
        <begin position="32"/>
        <end position="42"/>
    </location>
</feature>
<dbReference type="AlphaFoldDB" id="A0A8H7CPP1"/>
<evidence type="ECO:0000256" key="1">
    <source>
        <dbReference type="SAM" id="MobiDB-lite"/>
    </source>
</evidence>
<feature type="compositionally biased region" description="Low complexity" evidence="1">
    <location>
        <begin position="214"/>
        <end position="227"/>
    </location>
</feature>
<gene>
    <name evidence="2" type="ORF">MSAN_01947600</name>
</gene>
<evidence type="ECO:0000313" key="3">
    <source>
        <dbReference type="Proteomes" id="UP000623467"/>
    </source>
</evidence>
<dbReference type="Proteomes" id="UP000623467">
    <property type="component" value="Unassembled WGS sequence"/>
</dbReference>
<feature type="compositionally biased region" description="Pro residues" evidence="1">
    <location>
        <begin position="667"/>
        <end position="677"/>
    </location>
</feature>
<protein>
    <submittedName>
        <fullName evidence="2">Uncharacterized protein</fullName>
    </submittedName>
</protein>
<accession>A0A8H7CPP1</accession>
<organism evidence="2 3">
    <name type="scientific">Mycena sanguinolenta</name>
    <dbReference type="NCBI Taxonomy" id="230812"/>
    <lineage>
        <taxon>Eukaryota</taxon>
        <taxon>Fungi</taxon>
        <taxon>Dikarya</taxon>
        <taxon>Basidiomycota</taxon>
        <taxon>Agaricomycotina</taxon>
        <taxon>Agaricomycetes</taxon>
        <taxon>Agaricomycetidae</taxon>
        <taxon>Agaricales</taxon>
        <taxon>Marasmiineae</taxon>
        <taxon>Mycenaceae</taxon>
        <taxon>Mycena</taxon>
    </lineage>
</organism>
<sequence length="677" mass="71936">MADVEFHVPTPSHDPTFIKPLDTASHRRSRASQHSAAASTRSWVLMNQHSPPPPAEPIPIPDPIPALAPTTPASRASRPLPEPPRRTSAINIEEEHMSVEMPPMGYQWESRRAPKQREVPTHKGFVGGFVSGLRRLPRALVRTRRPRQGTLHTEEGTEGTEQTGATGNTLPRYVSNPTTPVVPNTTVPFARNADADRQLRHPSFRIHPPEEDVGQGADAGDAQQQQRGGRDPTMVEFPETPLENPYDREATSVHDTPLAAPSLHPSRADDHLAVHPTELDNDEPVSVRAHPLPTADYRRMSAADAAQPQSRTTISSGSFSSGSPSFSAELNVNGISRFLNALHLLPWVAAKRITVDYEPKERSRSGPSWYYPKGESDARRALPATASPASPASPTRPHTRSPPRHRTHHRRASTPPITASALPTAPAFPIAYQYYPAFSPSPPPPSPPPSQVPRSHRRPSPPPRRMTARSSHRHHRRSAAYHSPQPVSMSMPAPWGSPSLLPAPPPPIYIVQASPAPTLAMPSPPPPAAVAMPPPAPPSSAQGTSGSAQGTPGSGFGSPAAQPLPHAHPSPRSDRSGGSGSGKAHPQMFGLGLTPVFMQMQVVPLSPSPSPAPPGSPQPQQVAFVPGDARYGYSYPYGYGVGIGAPAAYSGGWSGSAGSAGTGSPIAMPPPVQTAGG</sequence>
<feature type="compositionally biased region" description="Pro residues" evidence="1">
    <location>
        <begin position="50"/>
        <end position="66"/>
    </location>
</feature>
<feature type="region of interest" description="Disordered" evidence="1">
    <location>
        <begin position="1"/>
        <end position="85"/>
    </location>
</feature>
<feature type="compositionally biased region" description="Pro residues" evidence="1">
    <location>
        <begin position="606"/>
        <end position="617"/>
    </location>
</feature>
<feature type="compositionally biased region" description="Pro residues" evidence="1">
    <location>
        <begin position="522"/>
        <end position="538"/>
    </location>
</feature>
<keyword evidence="3" id="KW-1185">Reference proteome</keyword>
<dbReference type="OrthoDB" id="3058472at2759"/>
<feature type="region of interest" description="Disordered" evidence="1">
    <location>
        <begin position="300"/>
        <end position="325"/>
    </location>
</feature>
<feature type="compositionally biased region" description="Basic residues" evidence="1">
    <location>
        <begin position="397"/>
        <end position="412"/>
    </location>
</feature>
<feature type="region of interest" description="Disordered" evidence="1">
    <location>
        <begin position="604"/>
        <end position="623"/>
    </location>
</feature>
<feature type="compositionally biased region" description="Basic residues" evidence="1">
    <location>
        <begin position="466"/>
        <end position="479"/>
    </location>
</feature>
<reference evidence="2" key="1">
    <citation type="submission" date="2020-05" db="EMBL/GenBank/DDBJ databases">
        <title>Mycena genomes resolve the evolution of fungal bioluminescence.</title>
        <authorList>
            <person name="Tsai I.J."/>
        </authorList>
    </citation>
    <scope>NUCLEOTIDE SEQUENCE</scope>
    <source>
        <strain evidence="2">160909Yilan</strain>
    </source>
</reference>
<feature type="region of interest" description="Disordered" evidence="1">
    <location>
        <begin position="204"/>
        <end position="268"/>
    </location>
</feature>
<feature type="compositionally biased region" description="Low complexity" evidence="1">
    <location>
        <begin position="159"/>
        <end position="187"/>
    </location>
</feature>
<feature type="compositionally biased region" description="Pro residues" evidence="1">
    <location>
        <begin position="439"/>
        <end position="451"/>
    </location>
</feature>
<feature type="region of interest" description="Disordered" evidence="1">
    <location>
        <begin position="439"/>
        <end position="491"/>
    </location>
</feature>
<feature type="region of interest" description="Disordered" evidence="1">
    <location>
        <begin position="146"/>
        <end position="187"/>
    </location>
</feature>
<feature type="region of interest" description="Disordered" evidence="1">
    <location>
        <begin position="654"/>
        <end position="677"/>
    </location>
</feature>
<name>A0A8H7CPP1_9AGAR</name>
<feature type="region of interest" description="Disordered" evidence="1">
    <location>
        <begin position="357"/>
        <end position="422"/>
    </location>
</feature>
<feature type="compositionally biased region" description="Low complexity" evidence="1">
    <location>
        <begin position="381"/>
        <end position="396"/>
    </location>
</feature>
<dbReference type="EMBL" id="JACAZH010000022">
    <property type="protein sequence ID" value="KAF7343677.1"/>
    <property type="molecule type" value="Genomic_DNA"/>
</dbReference>
<feature type="compositionally biased region" description="Low complexity" evidence="1">
    <location>
        <begin position="539"/>
        <end position="549"/>
    </location>
</feature>